<name>A0A934VKT6_9BACT</name>
<reference evidence="5" key="1">
    <citation type="submission" date="2021-01" db="EMBL/GenBank/DDBJ databases">
        <title>Modified the classification status of verrucomicrobia.</title>
        <authorList>
            <person name="Feng X."/>
        </authorList>
    </citation>
    <scope>NUCLEOTIDE SEQUENCE</scope>
    <source>
        <strain evidence="5">KCTC 12986</strain>
    </source>
</reference>
<gene>
    <name evidence="5" type="ORF">JIN78_07950</name>
</gene>
<dbReference type="Pfam" id="PF08392">
    <property type="entry name" value="FAE1_CUT1_RppA"/>
    <property type="match status" value="1"/>
</dbReference>
<dbReference type="GO" id="GO:0016747">
    <property type="term" value="F:acyltransferase activity, transferring groups other than amino-acyl groups"/>
    <property type="evidence" value="ECO:0007669"/>
    <property type="project" value="InterPro"/>
</dbReference>
<dbReference type="PANTHER" id="PTHR11877:SF46">
    <property type="entry name" value="TYPE III POLYKETIDE SYNTHASE A"/>
    <property type="match status" value="1"/>
</dbReference>
<dbReference type="SUPFAM" id="SSF53901">
    <property type="entry name" value="Thiolase-like"/>
    <property type="match status" value="2"/>
</dbReference>
<evidence type="ECO:0000313" key="5">
    <source>
        <dbReference type="EMBL" id="MBK1833989.1"/>
    </source>
</evidence>
<keyword evidence="1" id="KW-0808">Transferase</keyword>
<dbReference type="InterPro" id="IPR013747">
    <property type="entry name" value="ACP_syn_III_C"/>
</dbReference>
<feature type="domain" description="FAE" evidence="3">
    <location>
        <begin position="26"/>
        <end position="202"/>
    </location>
</feature>
<dbReference type="PIRSF" id="PIRSF000451">
    <property type="entry name" value="PKS_III"/>
    <property type="match status" value="1"/>
</dbReference>
<dbReference type="Pfam" id="PF08541">
    <property type="entry name" value="ACP_syn_III_C"/>
    <property type="match status" value="1"/>
</dbReference>
<dbReference type="EMBL" id="JAENIO010000016">
    <property type="protein sequence ID" value="MBK1833989.1"/>
    <property type="molecule type" value="Genomic_DNA"/>
</dbReference>
<evidence type="ECO:0000259" key="4">
    <source>
        <dbReference type="Pfam" id="PF08541"/>
    </source>
</evidence>
<protein>
    <submittedName>
        <fullName evidence="5">Stilbene synthase</fullName>
    </submittedName>
</protein>
<proteinExistence type="predicted"/>
<dbReference type="InterPro" id="IPR016039">
    <property type="entry name" value="Thiolase-like"/>
</dbReference>
<accession>A0A934VKT6</accession>
<organism evidence="5 6">
    <name type="scientific">Roseibacillus ishigakijimensis</name>
    <dbReference type="NCBI Taxonomy" id="454146"/>
    <lineage>
        <taxon>Bacteria</taxon>
        <taxon>Pseudomonadati</taxon>
        <taxon>Verrucomicrobiota</taxon>
        <taxon>Verrucomicrobiia</taxon>
        <taxon>Verrucomicrobiales</taxon>
        <taxon>Verrucomicrobiaceae</taxon>
        <taxon>Roseibacillus</taxon>
    </lineage>
</organism>
<dbReference type="GO" id="GO:0006633">
    <property type="term" value="P:fatty acid biosynthetic process"/>
    <property type="evidence" value="ECO:0007669"/>
    <property type="project" value="InterPro"/>
</dbReference>
<evidence type="ECO:0000256" key="1">
    <source>
        <dbReference type="ARBA" id="ARBA00022679"/>
    </source>
</evidence>
<feature type="domain" description="Beta-ketoacyl-[acyl-carrier-protein] synthase III C-terminal" evidence="4">
    <location>
        <begin position="263"/>
        <end position="341"/>
    </location>
</feature>
<dbReference type="GO" id="GO:0030639">
    <property type="term" value="P:polyketide biosynthetic process"/>
    <property type="evidence" value="ECO:0007669"/>
    <property type="project" value="TreeGrafter"/>
</dbReference>
<dbReference type="Gene3D" id="3.40.47.10">
    <property type="match status" value="2"/>
</dbReference>
<evidence type="ECO:0000259" key="3">
    <source>
        <dbReference type="Pfam" id="PF08392"/>
    </source>
</evidence>
<sequence>MFLQSLASATPPHVFSQSEVWQRIAESSRVRALAPRSRALLEKVLTGDSGIARRAFVLPDPLDLFALGPEELNRHYEREAPRLALASLQKALDGAALGAGELDALFVSSCTGYLCPGLASHLAELAGVRGEAFLQDVNGFGCGAAVPLWRAAQGFLAVHPQARVATVAVEACSLAFYLNDEPGVLISAALFGDAAASAIWAGEERASAGQWQAGAFATRHLPQEREKIRFVNSGGFLKNQLHRSVPTLAGQAVGELWAARSGEPDAVLSHSGGREVVLAVEEATGRDLPETRQVMRDFGNCSSPSVMMALEQRLNEGASEGDRHYWLTAFGAGFAAHCCELRR</sequence>
<dbReference type="InterPro" id="IPR013601">
    <property type="entry name" value="FAE1_typ3_polyketide_synth"/>
</dbReference>
<keyword evidence="6" id="KW-1185">Reference proteome</keyword>
<dbReference type="RefSeq" id="WP_200391425.1">
    <property type="nucleotide sequence ID" value="NZ_JAENIO010000016.1"/>
</dbReference>
<dbReference type="Proteomes" id="UP000604083">
    <property type="component" value="Unassembled WGS sequence"/>
</dbReference>
<feature type="active site" description="Acyl-thioester intermediate" evidence="2">
    <location>
        <position position="142"/>
    </location>
</feature>
<evidence type="ECO:0000313" key="6">
    <source>
        <dbReference type="Proteomes" id="UP000604083"/>
    </source>
</evidence>
<evidence type="ECO:0000256" key="2">
    <source>
        <dbReference type="PIRSR" id="PIRSR000451-1"/>
    </source>
</evidence>
<dbReference type="PANTHER" id="PTHR11877">
    <property type="entry name" value="HYDROXYMETHYLGLUTARYL-COA SYNTHASE"/>
    <property type="match status" value="1"/>
</dbReference>
<dbReference type="AlphaFoldDB" id="A0A934VKT6"/>
<dbReference type="GO" id="GO:0016020">
    <property type="term" value="C:membrane"/>
    <property type="evidence" value="ECO:0007669"/>
    <property type="project" value="InterPro"/>
</dbReference>
<comment type="caution">
    <text evidence="5">The sequence shown here is derived from an EMBL/GenBank/DDBJ whole genome shotgun (WGS) entry which is preliminary data.</text>
</comment>
<dbReference type="InterPro" id="IPR011141">
    <property type="entry name" value="Polyketide_synthase_type-III"/>
</dbReference>